<dbReference type="PROSITE" id="PS51388">
    <property type="entry name" value="GED"/>
    <property type="match status" value="1"/>
</dbReference>
<keyword evidence="2" id="KW-0342">GTP-binding</keyword>
<evidence type="ECO:0000259" key="4">
    <source>
        <dbReference type="PROSITE" id="PS51388"/>
    </source>
</evidence>
<name>A0A9W7L7D7_9STRA</name>
<dbReference type="EMBL" id="BRYA01000056">
    <property type="protein sequence ID" value="GMI35587.1"/>
    <property type="molecule type" value="Genomic_DNA"/>
</dbReference>
<feature type="domain" description="Dynamin-type G" evidence="5">
    <location>
        <begin position="68"/>
        <end position="343"/>
    </location>
</feature>
<dbReference type="Gene3D" id="1.20.120.1240">
    <property type="entry name" value="Dynamin, middle domain"/>
    <property type="match status" value="1"/>
</dbReference>
<accession>A0A9W7L7D7</accession>
<evidence type="ECO:0000313" key="6">
    <source>
        <dbReference type="EMBL" id="GMI35587.1"/>
    </source>
</evidence>
<feature type="compositionally biased region" description="Polar residues" evidence="3">
    <location>
        <begin position="20"/>
        <end position="32"/>
    </location>
</feature>
<dbReference type="InterPro" id="IPR027417">
    <property type="entry name" value="P-loop_NTPase"/>
</dbReference>
<evidence type="ECO:0000313" key="7">
    <source>
        <dbReference type="Proteomes" id="UP001165065"/>
    </source>
</evidence>
<dbReference type="GO" id="GO:0003924">
    <property type="term" value="F:GTPase activity"/>
    <property type="evidence" value="ECO:0007669"/>
    <property type="project" value="InterPro"/>
</dbReference>
<dbReference type="InterPro" id="IPR020850">
    <property type="entry name" value="GED_dom"/>
</dbReference>
<reference evidence="7" key="1">
    <citation type="journal article" date="2023" name="Commun. Biol.">
        <title>Genome analysis of Parmales, the sister group of diatoms, reveals the evolutionary specialization of diatoms from phago-mixotrophs to photoautotrophs.</title>
        <authorList>
            <person name="Ban H."/>
            <person name="Sato S."/>
            <person name="Yoshikawa S."/>
            <person name="Yamada K."/>
            <person name="Nakamura Y."/>
            <person name="Ichinomiya M."/>
            <person name="Sato N."/>
            <person name="Blanc-Mathieu R."/>
            <person name="Endo H."/>
            <person name="Kuwata A."/>
            <person name="Ogata H."/>
        </authorList>
    </citation>
    <scope>NUCLEOTIDE SEQUENCE [LARGE SCALE GENOMIC DNA]</scope>
</reference>
<dbReference type="InterPro" id="IPR001401">
    <property type="entry name" value="Dynamin_GTPase"/>
</dbReference>
<dbReference type="CDD" id="cd08771">
    <property type="entry name" value="DLP_1"/>
    <property type="match status" value="1"/>
</dbReference>
<dbReference type="GO" id="GO:0008017">
    <property type="term" value="F:microtubule binding"/>
    <property type="evidence" value="ECO:0007669"/>
    <property type="project" value="TreeGrafter"/>
</dbReference>
<dbReference type="PANTHER" id="PTHR11566">
    <property type="entry name" value="DYNAMIN"/>
    <property type="match status" value="1"/>
</dbReference>
<gene>
    <name evidence="6" type="ORF">TrCOL_g7586</name>
</gene>
<keyword evidence="7" id="KW-1185">Reference proteome</keyword>
<evidence type="ECO:0000256" key="1">
    <source>
        <dbReference type="ARBA" id="ARBA00022741"/>
    </source>
</evidence>
<comment type="caution">
    <text evidence="6">The sequence shown here is derived from an EMBL/GenBank/DDBJ whole genome shotgun (WGS) entry which is preliminary data.</text>
</comment>
<dbReference type="SUPFAM" id="SSF52540">
    <property type="entry name" value="P-loop containing nucleoside triphosphate hydrolases"/>
    <property type="match status" value="1"/>
</dbReference>
<dbReference type="Pfam" id="PF01031">
    <property type="entry name" value="Dynamin_M"/>
    <property type="match status" value="1"/>
</dbReference>
<dbReference type="OrthoDB" id="5061070at2759"/>
<dbReference type="InterPro" id="IPR022812">
    <property type="entry name" value="Dynamin"/>
</dbReference>
<evidence type="ECO:0000256" key="3">
    <source>
        <dbReference type="SAM" id="MobiDB-lite"/>
    </source>
</evidence>
<dbReference type="InterPro" id="IPR030381">
    <property type="entry name" value="G_DYNAMIN_dom"/>
</dbReference>
<feature type="domain" description="GED" evidence="4">
    <location>
        <begin position="592"/>
        <end position="682"/>
    </location>
</feature>
<protein>
    <submittedName>
        <fullName evidence="6">Uncharacterized protein</fullName>
    </submittedName>
</protein>
<proteinExistence type="predicted"/>
<dbReference type="GO" id="GO:0005737">
    <property type="term" value="C:cytoplasm"/>
    <property type="evidence" value="ECO:0007669"/>
    <property type="project" value="TreeGrafter"/>
</dbReference>
<dbReference type="PRINTS" id="PR00195">
    <property type="entry name" value="DYNAMIN"/>
</dbReference>
<dbReference type="Proteomes" id="UP001165065">
    <property type="component" value="Unassembled WGS sequence"/>
</dbReference>
<organism evidence="6 7">
    <name type="scientific">Triparma columacea</name>
    <dbReference type="NCBI Taxonomy" id="722753"/>
    <lineage>
        <taxon>Eukaryota</taxon>
        <taxon>Sar</taxon>
        <taxon>Stramenopiles</taxon>
        <taxon>Ochrophyta</taxon>
        <taxon>Bolidophyceae</taxon>
        <taxon>Parmales</taxon>
        <taxon>Triparmaceae</taxon>
        <taxon>Triparma</taxon>
    </lineage>
</organism>
<dbReference type="AlphaFoldDB" id="A0A9W7L7D7"/>
<evidence type="ECO:0000259" key="5">
    <source>
        <dbReference type="PROSITE" id="PS51718"/>
    </source>
</evidence>
<dbReference type="PANTHER" id="PTHR11566:SF21">
    <property type="entry name" value="DYNAMIN RELATED PROTEIN 1, ISOFORM A"/>
    <property type="match status" value="1"/>
</dbReference>
<dbReference type="Pfam" id="PF00350">
    <property type="entry name" value="Dynamin_N"/>
    <property type="match status" value="1"/>
</dbReference>
<dbReference type="GO" id="GO:0005874">
    <property type="term" value="C:microtubule"/>
    <property type="evidence" value="ECO:0007669"/>
    <property type="project" value="TreeGrafter"/>
</dbReference>
<evidence type="ECO:0000256" key="2">
    <source>
        <dbReference type="ARBA" id="ARBA00023134"/>
    </source>
</evidence>
<dbReference type="GO" id="GO:0005525">
    <property type="term" value="F:GTP binding"/>
    <property type="evidence" value="ECO:0007669"/>
    <property type="project" value="InterPro"/>
</dbReference>
<sequence length="682" mass="74274">MEVTEVASILDFTDQLSAVLSSSGNDENTSPNLPLHLQNRRSTSPSDLDATLDATFGATFGASKPVPAPPLPNLIVVGDQSSGKSSLLCKLSSFPPSVLFPVAAGRCTTRCATKLILRTSASATWTAKVSTSLNPKACKHVKGDMDELKRAIDVARSQVESGSLNSVTTESSISIEIHSSSSPNISLIDLPGLVRTTVSGQSPTIVSDIDSLTDHYMANPNNIILAVIPANVDVATVDVLERARIVDPEGVRTVGVLTKADLVQEEGYEEVLGVLRNETKPLRLGYYLINSKIDSVTSTFVDERAFFTTHPAFSSLPAGSTSLASLSSTLTQMIAASLLSSLGAIKSHIDGRLTEAKIQMAKSGIQPPSIRGTYRTQTVVTPQRQLVQATKTLSSILSSSLLHHPRTVARVRERCGQHFKELSETIESRSPDFSKAEEVEGLREVIEEFQTSSLPGFVNVRGISAWVERETEKWRSASRDCCKRCVREVRMGGLQAAEEASGRCEKLGAVFREIVERKLRDLEGEALAEIDVLVEGEKNFFTTDERGLVKVVNDQRWGKFVRAVTGACKDGGDGQDVKDILMEWQKGRDEGMEEIAEVLEAYHSVARGRFTDMVGLVVTRKVLSSDLISEVRRECLALAGKRGEALEEIMAGGEEGVEEDYKRLVKARRLLVEFVGRRRGRN</sequence>
<dbReference type="InterPro" id="IPR000375">
    <property type="entry name" value="Dynamin_stalk"/>
</dbReference>
<dbReference type="InterPro" id="IPR045063">
    <property type="entry name" value="Dynamin_N"/>
</dbReference>
<dbReference type="GO" id="GO:0016020">
    <property type="term" value="C:membrane"/>
    <property type="evidence" value="ECO:0007669"/>
    <property type="project" value="TreeGrafter"/>
</dbReference>
<keyword evidence="1" id="KW-0547">Nucleotide-binding</keyword>
<dbReference type="Gene3D" id="3.40.50.300">
    <property type="entry name" value="P-loop containing nucleotide triphosphate hydrolases"/>
    <property type="match status" value="1"/>
</dbReference>
<dbReference type="SMART" id="SM00053">
    <property type="entry name" value="DYNc"/>
    <property type="match status" value="1"/>
</dbReference>
<dbReference type="PROSITE" id="PS51718">
    <property type="entry name" value="G_DYNAMIN_2"/>
    <property type="match status" value="1"/>
</dbReference>
<feature type="region of interest" description="Disordered" evidence="3">
    <location>
        <begin position="20"/>
        <end position="48"/>
    </location>
</feature>